<dbReference type="Pfam" id="PF04938">
    <property type="entry name" value="SIP1"/>
    <property type="match status" value="1"/>
</dbReference>
<dbReference type="PRINTS" id="PR02039">
    <property type="entry name" value="SPLICEFRBRR1"/>
</dbReference>
<dbReference type="Gene3D" id="1.20.58.1070">
    <property type="match status" value="1"/>
</dbReference>
<proteinExistence type="predicted"/>
<evidence type="ECO:0000313" key="1">
    <source>
        <dbReference type="EMBL" id="SCU84434.1"/>
    </source>
</evidence>
<dbReference type="STRING" id="1266660.A0A1G4J411"/>
<dbReference type="EMBL" id="LT598454">
    <property type="protein sequence ID" value="SCU84434.1"/>
    <property type="molecule type" value="Genomic_DNA"/>
</dbReference>
<sequence>MNMKNSSENHLGMAKKVASKGYRNVRSGVIESQNLDPLFGQSRAFALEGNLVNPQVRKYLDQVRRQALCTLGADPTYTTHKIEKRNHDTSLYDDEPLLDQSLAYFNKNCQSWLKWFRELEGQAHEGSFSLPDYTPETLDLLMFYFKNFLQAQHILKENEDEGGLQLLNILNILEPLHIDTQDETLEMDDEWACSLAEQLKSKRGKTVRSLDDLRRFISKPAPLPSNFNSWHYYITTTEPTNALLRTLSPEQVFRLASYLNQWLGDISKGKHVEKLSQWTLFILVYLDGKLPSPEVSVLRDLGKKARSLKLKKTGLQSNDDTKFLHVPRDMDGPQTLIEPLTALDLVMVVVAFKYGQRDLIEWSNETEAQLS</sequence>
<dbReference type="AlphaFoldDB" id="A0A1G4J411"/>
<protein>
    <submittedName>
        <fullName evidence="1">LADA_0D01662g1_1</fullName>
    </submittedName>
</protein>
<dbReference type="GO" id="GO:0030532">
    <property type="term" value="C:small nuclear ribonucleoprotein complex"/>
    <property type="evidence" value="ECO:0007669"/>
    <property type="project" value="InterPro"/>
</dbReference>
<dbReference type="OrthoDB" id="428895at2759"/>
<dbReference type="GO" id="GO:0000387">
    <property type="term" value="P:spliceosomal snRNP assembly"/>
    <property type="evidence" value="ECO:0007669"/>
    <property type="project" value="InterPro"/>
</dbReference>
<organism evidence="1 2">
    <name type="scientific">Lachancea dasiensis</name>
    <dbReference type="NCBI Taxonomy" id="1072105"/>
    <lineage>
        <taxon>Eukaryota</taxon>
        <taxon>Fungi</taxon>
        <taxon>Dikarya</taxon>
        <taxon>Ascomycota</taxon>
        <taxon>Saccharomycotina</taxon>
        <taxon>Saccharomycetes</taxon>
        <taxon>Saccharomycetales</taxon>
        <taxon>Saccharomycetaceae</taxon>
        <taxon>Lachancea</taxon>
    </lineage>
</organism>
<gene>
    <name evidence="1" type="ORF">LADA_0D01662G</name>
</gene>
<dbReference type="InterPro" id="IPR023251">
    <property type="entry name" value="Brr1"/>
</dbReference>
<accession>A0A1G4J411</accession>
<name>A0A1G4J411_9SACH</name>
<dbReference type="Proteomes" id="UP000190274">
    <property type="component" value="Chromosome D"/>
</dbReference>
<evidence type="ECO:0000313" key="2">
    <source>
        <dbReference type="Proteomes" id="UP000190274"/>
    </source>
</evidence>
<dbReference type="InterPro" id="IPR035426">
    <property type="entry name" value="Gemin2/Brr1"/>
</dbReference>
<reference evidence="1 2" key="1">
    <citation type="submission" date="2016-03" db="EMBL/GenBank/DDBJ databases">
        <authorList>
            <person name="Devillers H."/>
        </authorList>
    </citation>
    <scope>NUCLEOTIDE SEQUENCE [LARGE SCALE GENOMIC DNA]</scope>
    <source>
        <strain evidence="1">CBS 10888</strain>
    </source>
</reference>
<keyword evidence="2" id="KW-1185">Reference proteome</keyword>